<protein>
    <submittedName>
        <fullName evidence="10">Chloride channel protein</fullName>
    </submittedName>
</protein>
<dbReference type="Gene3D" id="1.10.3080.10">
    <property type="entry name" value="Clc chloride channel"/>
    <property type="match status" value="1"/>
</dbReference>
<reference evidence="10" key="1">
    <citation type="submission" date="2016-04" db="UniProtKB">
        <authorList>
            <consortium name="WormBaseParasite"/>
        </authorList>
    </citation>
    <scope>IDENTIFICATION</scope>
</reference>
<dbReference type="PANTHER" id="PTHR45720:SF10">
    <property type="entry name" value="CHLORIDE CHANNEL PROTEIN 2"/>
    <property type="match status" value="1"/>
</dbReference>
<keyword evidence="4 6" id="KW-1133">Transmembrane helix</keyword>
<dbReference type="OrthoDB" id="4564at2759"/>
<feature type="transmembrane region" description="Helical" evidence="6">
    <location>
        <begin position="150"/>
        <end position="170"/>
    </location>
</feature>
<evidence type="ECO:0000256" key="2">
    <source>
        <dbReference type="ARBA" id="ARBA00022692"/>
    </source>
</evidence>
<dbReference type="GO" id="GO:0005247">
    <property type="term" value="F:voltage-gated chloride channel activity"/>
    <property type="evidence" value="ECO:0007669"/>
    <property type="project" value="TreeGrafter"/>
</dbReference>
<keyword evidence="2 6" id="KW-0812">Transmembrane</keyword>
<dbReference type="GO" id="GO:0005886">
    <property type="term" value="C:plasma membrane"/>
    <property type="evidence" value="ECO:0007669"/>
    <property type="project" value="TreeGrafter"/>
</dbReference>
<feature type="transmembrane region" description="Helical" evidence="6">
    <location>
        <begin position="249"/>
        <end position="269"/>
    </location>
</feature>
<evidence type="ECO:0000313" key="8">
    <source>
        <dbReference type="Proteomes" id="UP000038040"/>
    </source>
</evidence>
<evidence type="ECO:0000256" key="5">
    <source>
        <dbReference type="ARBA" id="ARBA00023136"/>
    </source>
</evidence>
<dbReference type="PRINTS" id="PR00762">
    <property type="entry name" value="CLCHANNEL"/>
</dbReference>
<comment type="subcellular location">
    <subcellularLocation>
        <location evidence="1">Membrane</location>
        <topology evidence="1">Multi-pass membrane protein</topology>
    </subcellularLocation>
</comment>
<gene>
    <name evidence="7" type="ORF">DME_LOCUS5607</name>
</gene>
<evidence type="ECO:0000313" key="10">
    <source>
        <dbReference type="WBParaSite" id="DME_0000124701-mRNA-1"/>
    </source>
</evidence>
<dbReference type="EMBL" id="UYYG01001152">
    <property type="protein sequence ID" value="VDN55634.1"/>
    <property type="molecule type" value="Genomic_DNA"/>
</dbReference>
<feature type="transmembrane region" description="Helical" evidence="6">
    <location>
        <begin position="213"/>
        <end position="237"/>
    </location>
</feature>
<evidence type="ECO:0000256" key="6">
    <source>
        <dbReference type="SAM" id="Phobius"/>
    </source>
</evidence>
<evidence type="ECO:0000256" key="4">
    <source>
        <dbReference type="ARBA" id="ARBA00022989"/>
    </source>
</evidence>
<dbReference type="PANTHER" id="PTHR45720">
    <property type="entry name" value="CHLORIDE CHANNEL PROTEIN 2"/>
    <property type="match status" value="1"/>
</dbReference>
<dbReference type="Proteomes" id="UP000038040">
    <property type="component" value="Unplaced"/>
</dbReference>
<accession>A0A158Q2Z7</accession>
<dbReference type="Pfam" id="PF00654">
    <property type="entry name" value="Voltage_CLC"/>
    <property type="match status" value="1"/>
</dbReference>
<dbReference type="InterPro" id="IPR050970">
    <property type="entry name" value="Cl_channel_volt-gated"/>
</dbReference>
<keyword evidence="3" id="KW-0677">Repeat</keyword>
<dbReference type="SUPFAM" id="SSF81340">
    <property type="entry name" value="Clc chloride channel"/>
    <property type="match status" value="1"/>
</dbReference>
<dbReference type="Proteomes" id="UP000274756">
    <property type="component" value="Unassembled WGS sequence"/>
</dbReference>
<evidence type="ECO:0000313" key="9">
    <source>
        <dbReference type="Proteomes" id="UP000274756"/>
    </source>
</evidence>
<organism evidence="8 10">
    <name type="scientific">Dracunculus medinensis</name>
    <name type="common">Guinea worm</name>
    <dbReference type="NCBI Taxonomy" id="318479"/>
    <lineage>
        <taxon>Eukaryota</taxon>
        <taxon>Metazoa</taxon>
        <taxon>Ecdysozoa</taxon>
        <taxon>Nematoda</taxon>
        <taxon>Chromadorea</taxon>
        <taxon>Rhabditida</taxon>
        <taxon>Spirurina</taxon>
        <taxon>Dracunculoidea</taxon>
        <taxon>Dracunculidae</taxon>
        <taxon>Dracunculus</taxon>
    </lineage>
</organism>
<reference evidence="7 9" key="2">
    <citation type="submission" date="2018-11" db="EMBL/GenBank/DDBJ databases">
        <authorList>
            <consortium name="Pathogen Informatics"/>
        </authorList>
    </citation>
    <scope>NUCLEOTIDE SEQUENCE [LARGE SCALE GENOMIC DNA]</scope>
</reference>
<feature type="transmembrane region" description="Helical" evidence="6">
    <location>
        <begin position="58"/>
        <end position="79"/>
    </location>
</feature>
<evidence type="ECO:0000256" key="1">
    <source>
        <dbReference type="ARBA" id="ARBA00004141"/>
    </source>
</evidence>
<name>A0A158Q2Z7_DRAME</name>
<proteinExistence type="predicted"/>
<keyword evidence="5 6" id="KW-0472">Membrane</keyword>
<dbReference type="InterPro" id="IPR014743">
    <property type="entry name" value="Cl-channel_core"/>
</dbReference>
<evidence type="ECO:0000313" key="7">
    <source>
        <dbReference type="EMBL" id="VDN55634.1"/>
    </source>
</evidence>
<dbReference type="InterPro" id="IPR001807">
    <property type="entry name" value="ClC"/>
</dbReference>
<dbReference type="WBParaSite" id="DME_0000124701-mRNA-1">
    <property type="protein sequence ID" value="DME_0000124701-mRNA-1"/>
    <property type="gene ID" value="DME_0000124701"/>
</dbReference>
<keyword evidence="9" id="KW-1185">Reference proteome</keyword>
<feature type="transmembrane region" description="Helical" evidence="6">
    <location>
        <begin position="111"/>
        <end position="130"/>
    </location>
</feature>
<dbReference type="AlphaFoldDB" id="A0A158Q2Z7"/>
<evidence type="ECO:0000256" key="3">
    <source>
        <dbReference type="ARBA" id="ARBA00022737"/>
    </source>
</evidence>
<feature type="transmembrane region" description="Helical" evidence="6">
    <location>
        <begin position="182"/>
        <end position="201"/>
    </location>
</feature>
<dbReference type="STRING" id="318479.A0A158Q2Z7"/>
<sequence>MKMDRVWFDPSVGNSHGQSNVDERRWKDLLINYRSTKKLRFPRICRPKRLLRFLLEDWLFLAVLGIIMALLSLFVDYAIDKLFIAHLLLMKYAKELGNKIIGELLLPFTSWLSFSTLLLTLSLFGVHFFAPQAIGSGVPEMKTILQGVALNEYLTVNTLIFKTFGLAFAIGSGIPIGKEGPFVHIGSIVASLLSRLVRNFQSAYVNESRNCELLAAGCAAGVASTFGAPVGGVLFSIEVTTAYFAVRDYWRGFFAAACGSALFTLLRLTRSPEGKMIQMGEIEMIFLVFA</sequence>